<dbReference type="EMBL" id="JAMPKK010000040">
    <property type="protein sequence ID" value="MEP0866251.1"/>
    <property type="molecule type" value="Genomic_DNA"/>
</dbReference>
<proteinExistence type="predicted"/>
<comment type="caution">
    <text evidence="1">The sequence shown here is derived from an EMBL/GenBank/DDBJ whole genome shotgun (WGS) entry which is preliminary data.</text>
</comment>
<evidence type="ECO:0000313" key="2">
    <source>
        <dbReference type="Proteomes" id="UP001442494"/>
    </source>
</evidence>
<accession>A0ABV0JS82</accession>
<evidence type="ECO:0000313" key="1">
    <source>
        <dbReference type="EMBL" id="MEP0866251.1"/>
    </source>
</evidence>
<reference evidence="1 2" key="1">
    <citation type="submission" date="2022-04" db="EMBL/GenBank/DDBJ databases">
        <title>Positive selection, recombination, and allopatry shape intraspecific diversity of widespread and dominant cyanobacteria.</title>
        <authorList>
            <person name="Wei J."/>
            <person name="Shu W."/>
            <person name="Hu C."/>
        </authorList>
    </citation>
    <scope>NUCLEOTIDE SEQUENCE [LARGE SCALE GENOMIC DNA]</scope>
    <source>
        <strain evidence="1 2">GB2-A5</strain>
    </source>
</reference>
<protein>
    <submittedName>
        <fullName evidence="1">Uncharacterized protein</fullName>
    </submittedName>
</protein>
<dbReference type="Proteomes" id="UP001442494">
    <property type="component" value="Unassembled WGS sequence"/>
</dbReference>
<keyword evidence="2" id="KW-1185">Reference proteome</keyword>
<sequence length="96" mass="10185">MNKLPQNRTLICTFIALTSGFFGAYAGGQLSWAAHSQQCENGARHTLPIPGYKPVCKALVMPGSFMQGSTTGLWTGAILGAFIAGLATHKKVEESE</sequence>
<gene>
    <name evidence="1" type="ORF">NDI37_17455</name>
</gene>
<name>A0ABV0JS82_9CYAN</name>
<dbReference type="RefSeq" id="WP_190422174.1">
    <property type="nucleotide sequence ID" value="NZ_JAMPKK010000040.1"/>
</dbReference>
<organism evidence="1 2">
    <name type="scientific">Funiculus sociatus GB2-A5</name>
    <dbReference type="NCBI Taxonomy" id="2933946"/>
    <lineage>
        <taxon>Bacteria</taxon>
        <taxon>Bacillati</taxon>
        <taxon>Cyanobacteriota</taxon>
        <taxon>Cyanophyceae</taxon>
        <taxon>Coleofasciculales</taxon>
        <taxon>Coleofasciculaceae</taxon>
        <taxon>Funiculus</taxon>
    </lineage>
</organism>